<gene>
    <name evidence="1" type="ORF">Nepgr_027192</name>
</gene>
<comment type="caution">
    <text evidence="1">The sequence shown here is derived from an EMBL/GenBank/DDBJ whole genome shotgun (WGS) entry which is preliminary data.</text>
</comment>
<reference evidence="1" key="1">
    <citation type="submission" date="2023-05" db="EMBL/GenBank/DDBJ databases">
        <title>Nepenthes gracilis genome sequencing.</title>
        <authorList>
            <person name="Fukushima K."/>
        </authorList>
    </citation>
    <scope>NUCLEOTIDE SEQUENCE</scope>
    <source>
        <strain evidence="1">SING2019-196</strain>
    </source>
</reference>
<dbReference type="Proteomes" id="UP001279734">
    <property type="component" value="Unassembled WGS sequence"/>
</dbReference>
<evidence type="ECO:0000313" key="2">
    <source>
        <dbReference type="Proteomes" id="UP001279734"/>
    </source>
</evidence>
<dbReference type="EMBL" id="BSYO01000029">
    <property type="protein sequence ID" value="GMH25349.1"/>
    <property type="molecule type" value="Genomic_DNA"/>
</dbReference>
<proteinExistence type="predicted"/>
<name>A0AAD3Y2V6_NEPGR</name>
<organism evidence="1 2">
    <name type="scientific">Nepenthes gracilis</name>
    <name type="common">Slender pitcher plant</name>
    <dbReference type="NCBI Taxonomy" id="150966"/>
    <lineage>
        <taxon>Eukaryota</taxon>
        <taxon>Viridiplantae</taxon>
        <taxon>Streptophyta</taxon>
        <taxon>Embryophyta</taxon>
        <taxon>Tracheophyta</taxon>
        <taxon>Spermatophyta</taxon>
        <taxon>Magnoliopsida</taxon>
        <taxon>eudicotyledons</taxon>
        <taxon>Gunneridae</taxon>
        <taxon>Pentapetalae</taxon>
        <taxon>Caryophyllales</taxon>
        <taxon>Nepenthaceae</taxon>
        <taxon>Nepenthes</taxon>
    </lineage>
</organism>
<evidence type="ECO:0000313" key="1">
    <source>
        <dbReference type="EMBL" id="GMH25349.1"/>
    </source>
</evidence>
<protein>
    <submittedName>
        <fullName evidence="1">Uncharacterized protein</fullName>
    </submittedName>
</protein>
<accession>A0AAD3Y2V6</accession>
<dbReference type="AlphaFoldDB" id="A0AAD3Y2V6"/>
<keyword evidence="2" id="KW-1185">Reference proteome</keyword>
<sequence>MALPYFITQHSGASHFPAIEHPHKCNIHQRHLEHTHHPSHWIHAPVRRHLEDIPAQQYKTDLSKKQGQLSWSSIKQQQPTAASYPSITCFMKTARGITLCNLQAGHGLMKKLQSIVCSSIQYQGNKGVSWVKATMLQHWVANTNFSTALTTPATPTATQLIFPF</sequence>